<feature type="region of interest" description="Disordered" evidence="1">
    <location>
        <begin position="154"/>
        <end position="180"/>
    </location>
</feature>
<keyword evidence="3" id="KW-1185">Reference proteome</keyword>
<dbReference type="Proteomes" id="UP000266841">
    <property type="component" value="Unassembled WGS sequence"/>
</dbReference>
<sequence>MKPYPPGKAHYAAYAPAEATYDSAALILKIFRAGTRDVGFVDSDPNLQDQLSLALALQMEETFKLGYCGEKQMKQLKKNAGHLNNSLCFFKKHWKSLLTRFQSKVDHHLNTLQRLQWDHFARSNKELRNSIAGVMSEFEKFLVKVLSLKKDELKKDANSKKRSCPFEDAPTTTKPKVSSAFKKKNAVLSPTAGSSFR</sequence>
<gene>
    <name evidence="2" type="ORF">THAOC_27322</name>
</gene>
<evidence type="ECO:0000313" key="2">
    <source>
        <dbReference type="EMBL" id="EJK53271.1"/>
    </source>
</evidence>
<accession>K0RWR2</accession>
<dbReference type="EMBL" id="AGNL01038103">
    <property type="protein sequence ID" value="EJK53271.1"/>
    <property type="molecule type" value="Genomic_DNA"/>
</dbReference>
<reference evidence="2 3" key="1">
    <citation type="journal article" date="2012" name="Genome Biol.">
        <title>Genome and low-iron response of an oceanic diatom adapted to chronic iron limitation.</title>
        <authorList>
            <person name="Lommer M."/>
            <person name="Specht M."/>
            <person name="Roy A.S."/>
            <person name="Kraemer L."/>
            <person name="Andreson R."/>
            <person name="Gutowska M.A."/>
            <person name="Wolf J."/>
            <person name="Bergner S.V."/>
            <person name="Schilhabel M.B."/>
            <person name="Klostermeier U.C."/>
            <person name="Beiko R.G."/>
            <person name="Rosenstiel P."/>
            <person name="Hippler M."/>
            <person name="Laroche J."/>
        </authorList>
    </citation>
    <scope>NUCLEOTIDE SEQUENCE [LARGE SCALE GENOMIC DNA]</scope>
    <source>
        <strain evidence="2 3">CCMP1005</strain>
    </source>
</reference>
<protein>
    <submittedName>
        <fullName evidence="2">Uncharacterized protein</fullName>
    </submittedName>
</protein>
<evidence type="ECO:0000313" key="3">
    <source>
        <dbReference type="Proteomes" id="UP000266841"/>
    </source>
</evidence>
<evidence type="ECO:0000256" key="1">
    <source>
        <dbReference type="SAM" id="MobiDB-lite"/>
    </source>
</evidence>
<organism evidence="2 3">
    <name type="scientific">Thalassiosira oceanica</name>
    <name type="common">Marine diatom</name>
    <dbReference type="NCBI Taxonomy" id="159749"/>
    <lineage>
        <taxon>Eukaryota</taxon>
        <taxon>Sar</taxon>
        <taxon>Stramenopiles</taxon>
        <taxon>Ochrophyta</taxon>
        <taxon>Bacillariophyta</taxon>
        <taxon>Coscinodiscophyceae</taxon>
        <taxon>Thalassiosirophycidae</taxon>
        <taxon>Thalassiosirales</taxon>
        <taxon>Thalassiosiraceae</taxon>
        <taxon>Thalassiosira</taxon>
    </lineage>
</organism>
<dbReference type="AlphaFoldDB" id="K0RWR2"/>
<comment type="caution">
    <text evidence="2">The sequence shown here is derived from an EMBL/GenBank/DDBJ whole genome shotgun (WGS) entry which is preliminary data.</text>
</comment>
<name>K0RWR2_THAOC</name>
<proteinExistence type="predicted"/>